<comment type="caution">
    <text evidence="2">The sequence shown here is derived from an EMBL/GenBank/DDBJ whole genome shotgun (WGS) entry which is preliminary data.</text>
</comment>
<keyword evidence="1" id="KW-1133">Transmembrane helix</keyword>
<reference evidence="3 5" key="1">
    <citation type="submission" date="2016-04" db="EMBL/GenBank/DDBJ databases">
        <title>Genome sequence of Methanosphaera cuniculi DSM 4103.</title>
        <authorList>
            <person name="Poehlein A."/>
            <person name="Seedorf H."/>
            <person name="Daniel R."/>
        </authorList>
    </citation>
    <scope>NUCLEOTIDE SEQUENCE [LARGE SCALE GENOMIC DNA]</scope>
    <source>
        <strain evidence="3 5">DSM 4103</strain>
    </source>
</reference>
<proteinExistence type="predicted"/>
<dbReference type="EMBL" id="LWMS01000044">
    <property type="protein sequence ID" value="PWL07786.1"/>
    <property type="molecule type" value="Genomic_DNA"/>
</dbReference>
<dbReference type="Proteomes" id="UP000217528">
    <property type="component" value="Unassembled WGS sequence"/>
</dbReference>
<accession>A0A2A2HFQ4</accession>
<gene>
    <name evidence="2" type="ORF">ASJ82_01390</name>
    <name evidence="3" type="ORF">MSCUN_13170</name>
</gene>
<feature type="transmembrane region" description="Helical" evidence="1">
    <location>
        <begin position="36"/>
        <end position="56"/>
    </location>
</feature>
<evidence type="ECO:0000313" key="3">
    <source>
        <dbReference type="EMBL" id="PWL07786.1"/>
    </source>
</evidence>
<keyword evidence="4" id="KW-1185">Reference proteome</keyword>
<feature type="transmembrane region" description="Helical" evidence="1">
    <location>
        <begin position="88"/>
        <end position="110"/>
    </location>
</feature>
<evidence type="ECO:0000313" key="5">
    <source>
        <dbReference type="Proteomes" id="UP000246004"/>
    </source>
</evidence>
<dbReference type="AlphaFoldDB" id="A0A2A2HFQ4"/>
<dbReference type="Proteomes" id="UP000246004">
    <property type="component" value="Unassembled WGS sequence"/>
</dbReference>
<organism evidence="2 4">
    <name type="scientific">Methanosphaera cuniculi</name>
    <dbReference type="NCBI Taxonomy" id="1077256"/>
    <lineage>
        <taxon>Archaea</taxon>
        <taxon>Methanobacteriati</taxon>
        <taxon>Methanobacteriota</taxon>
        <taxon>Methanomada group</taxon>
        <taxon>Methanobacteria</taxon>
        <taxon>Methanobacteriales</taxon>
        <taxon>Methanobacteriaceae</taxon>
        <taxon>Methanosphaera</taxon>
    </lineage>
</organism>
<reference evidence="2 4" key="2">
    <citation type="journal article" date="2017" name="BMC Genomics">
        <title>Genomic analysis of methanogenic archaea reveals a shift towards energy conservation.</title>
        <authorList>
            <person name="Gilmore S.P."/>
            <person name="Henske J.K."/>
            <person name="Sexton J.A."/>
            <person name="Solomon K.V."/>
            <person name="Seppala S."/>
            <person name="Yoo J.I."/>
            <person name="Huyett L.M."/>
            <person name="Pressman A."/>
            <person name="Cogan J.Z."/>
            <person name="Kivenson V."/>
            <person name="Peng X."/>
            <person name="Tan Y."/>
            <person name="Valentine D.L."/>
            <person name="O'Malley M.A."/>
        </authorList>
    </citation>
    <scope>NUCLEOTIDE SEQUENCE [LARGE SCALE GENOMIC DNA]</scope>
    <source>
        <strain evidence="2 4">1R-7</strain>
    </source>
</reference>
<evidence type="ECO:0000256" key="1">
    <source>
        <dbReference type="SAM" id="Phobius"/>
    </source>
</evidence>
<sequence>MSKILSIKTVVEWILLLIIFSFMGAIANVVGYSYPFTTSFIGMLILCLITLIGLIIEKLIPYNIPAIIYISIIGLLISIPWSPIAQPVIYYTSKVDLVSLTTILLAYAGISMGKDLKDFKDIGIKGIIVTFCVIIGTFLGSALIAQVVLMYTGII</sequence>
<keyword evidence="1" id="KW-0472">Membrane</keyword>
<feature type="transmembrane region" description="Helical" evidence="1">
    <location>
        <begin position="63"/>
        <end position="82"/>
    </location>
</feature>
<name>A0A2A2HFQ4_9EURY</name>
<protein>
    <recommendedName>
        <fullName evidence="6">DUF340 domain-containing protein</fullName>
    </recommendedName>
</protein>
<keyword evidence="1" id="KW-0812">Transmembrane</keyword>
<feature type="transmembrane region" description="Helical" evidence="1">
    <location>
        <begin position="12"/>
        <end position="30"/>
    </location>
</feature>
<dbReference type="OrthoDB" id="82364at2157"/>
<evidence type="ECO:0008006" key="6">
    <source>
        <dbReference type="Google" id="ProtNLM"/>
    </source>
</evidence>
<evidence type="ECO:0000313" key="4">
    <source>
        <dbReference type="Proteomes" id="UP000217528"/>
    </source>
</evidence>
<feature type="transmembrane region" description="Helical" evidence="1">
    <location>
        <begin position="122"/>
        <end position="149"/>
    </location>
</feature>
<dbReference type="RefSeq" id="WP_095608048.1">
    <property type="nucleotide sequence ID" value="NZ_CAUHCB010000017.1"/>
</dbReference>
<evidence type="ECO:0000313" key="2">
    <source>
        <dbReference type="EMBL" id="PAV08148.1"/>
    </source>
</evidence>
<dbReference type="EMBL" id="LMVN01000002">
    <property type="protein sequence ID" value="PAV08148.1"/>
    <property type="molecule type" value="Genomic_DNA"/>
</dbReference>